<proteinExistence type="predicted"/>
<protein>
    <recommendedName>
        <fullName evidence="2">Ecp2 effector protein-like domain-containing protein</fullName>
    </recommendedName>
</protein>
<reference evidence="3 4" key="1">
    <citation type="submission" date="2023-01" db="EMBL/GenBank/DDBJ databases">
        <title>Analysis of 21 Apiospora genomes using comparative genomics revels a genus with tremendous synthesis potential of carbohydrate active enzymes and secondary metabolites.</title>
        <authorList>
            <person name="Sorensen T."/>
        </authorList>
    </citation>
    <scope>NUCLEOTIDE SEQUENCE [LARGE SCALE GENOMIC DNA]</scope>
    <source>
        <strain evidence="3 4">CBS 117206</strain>
    </source>
</reference>
<dbReference type="Pfam" id="PF14856">
    <property type="entry name" value="Hce2"/>
    <property type="match status" value="1"/>
</dbReference>
<sequence>MKHFAVFFTSVLATLWLSAGKVIIAGNFTQTNLSADTSGISAGLANLTSINTNLSALAHGPPRIDGTVYFTDNADITSLCSDSYDRVADSGPYPIRELDCHAVIARIRTVAGYWTIKGFKSCETTDCGILAWQNTCAISVARIDNNEDEFYIGTDDAVRFIERSLNKSTSPLFCPRVVSEAICVSGDNTIGARICAKLHVPDRA</sequence>
<evidence type="ECO:0000259" key="2">
    <source>
        <dbReference type="Pfam" id="PF14856"/>
    </source>
</evidence>
<dbReference type="Proteomes" id="UP001392437">
    <property type="component" value="Unassembled WGS sequence"/>
</dbReference>
<accession>A0AAW0R609</accession>
<organism evidence="3 4">
    <name type="scientific">Apiospora kogelbergensis</name>
    <dbReference type="NCBI Taxonomy" id="1337665"/>
    <lineage>
        <taxon>Eukaryota</taxon>
        <taxon>Fungi</taxon>
        <taxon>Dikarya</taxon>
        <taxon>Ascomycota</taxon>
        <taxon>Pezizomycotina</taxon>
        <taxon>Sordariomycetes</taxon>
        <taxon>Xylariomycetidae</taxon>
        <taxon>Amphisphaeriales</taxon>
        <taxon>Apiosporaceae</taxon>
        <taxon>Apiospora</taxon>
    </lineage>
</organism>
<comment type="caution">
    <text evidence="3">The sequence shown here is derived from an EMBL/GenBank/DDBJ whole genome shotgun (WGS) entry which is preliminary data.</text>
</comment>
<feature type="domain" description="Ecp2 effector protein-like" evidence="2">
    <location>
        <begin position="99"/>
        <end position="168"/>
    </location>
</feature>
<evidence type="ECO:0000313" key="4">
    <source>
        <dbReference type="Proteomes" id="UP001392437"/>
    </source>
</evidence>
<keyword evidence="1" id="KW-0732">Signal</keyword>
<dbReference type="AlphaFoldDB" id="A0AAW0R609"/>
<evidence type="ECO:0000313" key="3">
    <source>
        <dbReference type="EMBL" id="KAK8129206.1"/>
    </source>
</evidence>
<name>A0AAW0R609_9PEZI</name>
<dbReference type="EMBL" id="JAQQWP010000002">
    <property type="protein sequence ID" value="KAK8129206.1"/>
    <property type="molecule type" value="Genomic_DNA"/>
</dbReference>
<keyword evidence="4" id="KW-1185">Reference proteome</keyword>
<dbReference type="InterPro" id="IPR029226">
    <property type="entry name" value="Ecp2-like"/>
</dbReference>
<evidence type="ECO:0000256" key="1">
    <source>
        <dbReference type="SAM" id="SignalP"/>
    </source>
</evidence>
<gene>
    <name evidence="3" type="ORF">PG999_001586</name>
</gene>
<feature type="signal peptide" evidence="1">
    <location>
        <begin position="1"/>
        <end position="20"/>
    </location>
</feature>
<feature type="chain" id="PRO_5043553167" description="Ecp2 effector protein-like domain-containing protein" evidence="1">
    <location>
        <begin position="21"/>
        <end position="204"/>
    </location>
</feature>